<feature type="chain" id="PRO_5026066050" evidence="1">
    <location>
        <begin position="22"/>
        <end position="141"/>
    </location>
</feature>
<evidence type="ECO:0000313" key="2">
    <source>
        <dbReference type="EMBL" id="MXO99153.1"/>
    </source>
</evidence>
<dbReference type="EMBL" id="WTYJ01000002">
    <property type="protein sequence ID" value="MXO99153.1"/>
    <property type="molecule type" value="Genomic_DNA"/>
</dbReference>
<accession>A0A6I4TXR2</accession>
<proteinExistence type="predicted"/>
<name>A0A6I4TXR2_9SPHN</name>
<dbReference type="AlphaFoldDB" id="A0A6I4TXR2"/>
<keyword evidence="1" id="KW-0732">Signal</keyword>
<evidence type="ECO:0000313" key="3">
    <source>
        <dbReference type="Proteomes" id="UP000469430"/>
    </source>
</evidence>
<reference evidence="2 3" key="1">
    <citation type="submission" date="2019-12" db="EMBL/GenBank/DDBJ databases">
        <title>Genomic-based taxomic classification of the family Erythrobacteraceae.</title>
        <authorList>
            <person name="Xu L."/>
        </authorList>
    </citation>
    <scope>NUCLEOTIDE SEQUENCE [LARGE SCALE GENOMIC DNA]</scope>
    <source>
        <strain evidence="2 3">S36</strain>
    </source>
</reference>
<organism evidence="2 3">
    <name type="scientific">Croceibacterium xixiisoli</name>
    <dbReference type="NCBI Taxonomy" id="1476466"/>
    <lineage>
        <taxon>Bacteria</taxon>
        <taxon>Pseudomonadati</taxon>
        <taxon>Pseudomonadota</taxon>
        <taxon>Alphaproteobacteria</taxon>
        <taxon>Sphingomonadales</taxon>
        <taxon>Erythrobacteraceae</taxon>
        <taxon>Croceibacterium</taxon>
    </lineage>
</organism>
<comment type="caution">
    <text evidence="2">The sequence shown here is derived from an EMBL/GenBank/DDBJ whole genome shotgun (WGS) entry which is preliminary data.</text>
</comment>
<dbReference type="Proteomes" id="UP000469430">
    <property type="component" value="Unassembled WGS sequence"/>
</dbReference>
<dbReference type="RefSeq" id="WP_161390903.1">
    <property type="nucleotide sequence ID" value="NZ_JBHSCP010000001.1"/>
</dbReference>
<sequence>MKKPIILAALVVAAGATPAAAHTITIPHASGEVRAQYVGEVVVEHRQIGTPAPGGRSSTQRCLWTASLVVDRTATNSAGTLSRNFTRENIASGSRMGSCTGSRAAIDREVTARLGDTSDHVALAAQDDRSVLHAELERLSS</sequence>
<feature type="signal peptide" evidence="1">
    <location>
        <begin position="1"/>
        <end position="21"/>
    </location>
</feature>
<dbReference type="OrthoDB" id="7506756at2"/>
<gene>
    <name evidence="2" type="ORF">GRI97_09140</name>
</gene>
<protein>
    <submittedName>
        <fullName evidence="2">Uncharacterized protein</fullName>
    </submittedName>
</protein>
<keyword evidence="3" id="KW-1185">Reference proteome</keyword>
<evidence type="ECO:0000256" key="1">
    <source>
        <dbReference type="SAM" id="SignalP"/>
    </source>
</evidence>